<organism evidence="1">
    <name type="scientific">uncultured Microbacterium sp</name>
    <dbReference type="NCBI Taxonomy" id="191216"/>
    <lineage>
        <taxon>Bacteria</taxon>
        <taxon>Bacillati</taxon>
        <taxon>Actinomycetota</taxon>
        <taxon>Actinomycetes</taxon>
        <taxon>Micrococcales</taxon>
        <taxon>Microbacteriaceae</taxon>
        <taxon>Microbacterium</taxon>
        <taxon>environmental samples</taxon>
    </lineage>
</organism>
<accession>A0A1Y5PBN5</accession>
<evidence type="ECO:0008006" key="2">
    <source>
        <dbReference type="Google" id="ProtNLM"/>
    </source>
</evidence>
<reference evidence="1" key="1">
    <citation type="submission" date="2016-03" db="EMBL/GenBank/DDBJ databases">
        <authorList>
            <person name="Ploux O."/>
        </authorList>
    </citation>
    <scope>NUCLEOTIDE SEQUENCE</scope>
    <source>
        <strain evidence="1">UC1</strain>
    </source>
</reference>
<proteinExistence type="predicted"/>
<evidence type="ECO:0000313" key="1">
    <source>
        <dbReference type="EMBL" id="SBS73551.1"/>
    </source>
</evidence>
<dbReference type="RefSeq" id="WP_295576641.1">
    <property type="nucleotide sequence ID" value="NZ_FLQR01000008.1"/>
</dbReference>
<dbReference type="InterPro" id="IPR035903">
    <property type="entry name" value="HesB-like_dom_sf"/>
</dbReference>
<dbReference type="EMBL" id="FLQR01000008">
    <property type="protein sequence ID" value="SBS73551.1"/>
    <property type="molecule type" value="Genomic_DNA"/>
</dbReference>
<dbReference type="Gene3D" id="2.60.300.12">
    <property type="entry name" value="HesB-like domain"/>
    <property type="match status" value="1"/>
</dbReference>
<name>A0A1Y5PBN5_9MICO</name>
<dbReference type="AlphaFoldDB" id="A0A1Y5PBN5"/>
<sequence length="94" mass="9509">MLTLTTDARTAVASIVSNAHVAETGGVRIADDGTGAQGFALSITGQPETTDTVVDDAGARVFLDAAAAAVLDDKVLDAAPDENGAVRFELLPQP</sequence>
<gene>
    <name evidence="1" type="ORF">MIPYR_40233</name>
</gene>
<dbReference type="SUPFAM" id="SSF89360">
    <property type="entry name" value="HesB-like domain"/>
    <property type="match status" value="1"/>
</dbReference>
<protein>
    <recommendedName>
        <fullName evidence="2">Fe-S cluster assembly iron-binding protein IscA</fullName>
    </recommendedName>
</protein>